<organism evidence="1 2">
    <name type="scientific">Cronobacter dublinensis</name>
    <dbReference type="NCBI Taxonomy" id="413497"/>
    <lineage>
        <taxon>Bacteria</taxon>
        <taxon>Pseudomonadati</taxon>
        <taxon>Pseudomonadota</taxon>
        <taxon>Gammaproteobacteria</taxon>
        <taxon>Enterobacterales</taxon>
        <taxon>Enterobacteriaceae</taxon>
        <taxon>Cronobacter</taxon>
    </lineage>
</organism>
<proteinExistence type="predicted"/>
<dbReference type="EMBL" id="RPBY01000002">
    <property type="protein sequence ID" value="NCH86811.1"/>
    <property type="molecule type" value="Genomic_DNA"/>
</dbReference>
<dbReference type="AlphaFoldDB" id="A0A9Q4SYT2"/>
<dbReference type="RefSeq" id="WP_161590493.1">
    <property type="nucleotide sequence ID" value="NZ_RPBY01000002.1"/>
</dbReference>
<accession>A0A9Q4SYT2</accession>
<evidence type="ECO:0000313" key="2">
    <source>
        <dbReference type="Proteomes" id="UP000778262"/>
    </source>
</evidence>
<reference evidence="1" key="1">
    <citation type="submission" date="2018-11" db="EMBL/GenBank/DDBJ databases">
        <title>Genomics analysis of Putative Virulence Factors on Adhesion and Cytotoxicity for Cronobacter spp.</title>
        <authorList>
            <person name="Cui J."/>
        </authorList>
    </citation>
    <scope>NUCLEOTIDE SEQUENCE</scope>
    <source>
        <strain evidence="1">SD69</strain>
    </source>
</reference>
<evidence type="ECO:0000313" key="1">
    <source>
        <dbReference type="EMBL" id="NCH86811.1"/>
    </source>
</evidence>
<sequence>MRRLAIFSGVCSFFVLFQWVIFKAKSRWFDGGRECFAVNVLALCGVSDSALSKKSAVYAVFSRQRVSARQRPAAGCIREMNMISPPQHGFNQNSAHAGGVNG</sequence>
<gene>
    <name evidence="1" type="ORF">EHJ13_04990</name>
</gene>
<name>A0A9Q4SYT2_9ENTR</name>
<dbReference type="Proteomes" id="UP000778262">
    <property type="component" value="Unassembled WGS sequence"/>
</dbReference>
<comment type="caution">
    <text evidence="1">The sequence shown here is derived from an EMBL/GenBank/DDBJ whole genome shotgun (WGS) entry which is preliminary data.</text>
</comment>
<protein>
    <submittedName>
        <fullName evidence="1">Uncharacterized protein</fullName>
    </submittedName>
</protein>